<dbReference type="EMBL" id="CAXDID020000540">
    <property type="protein sequence ID" value="CAL6101191.1"/>
    <property type="molecule type" value="Genomic_DNA"/>
</dbReference>
<comment type="caution">
    <text evidence="2">The sequence shown here is derived from an EMBL/GenBank/DDBJ whole genome shotgun (WGS) entry which is preliminary data.</text>
</comment>
<gene>
    <name evidence="1" type="ORF">HINF_LOCUS16075</name>
    <name evidence="2" type="ORF">HINF_LOCUS42520</name>
    <name evidence="3" type="ORF">HINF_LOCUS46606</name>
    <name evidence="4" type="ORF">HINF_LOCUS71005</name>
</gene>
<reference evidence="3 5" key="2">
    <citation type="submission" date="2024-07" db="EMBL/GenBank/DDBJ databases">
        <authorList>
            <person name="Akdeniz Z."/>
        </authorList>
    </citation>
    <scope>NUCLEOTIDE SEQUENCE [LARGE SCALE GENOMIC DNA]</scope>
</reference>
<evidence type="ECO:0000313" key="4">
    <source>
        <dbReference type="EMBL" id="CAL6101191.1"/>
    </source>
</evidence>
<dbReference type="AlphaFoldDB" id="A0AA86QNA1"/>
<reference evidence="2" key="1">
    <citation type="submission" date="2023-06" db="EMBL/GenBank/DDBJ databases">
        <authorList>
            <person name="Kurt Z."/>
        </authorList>
    </citation>
    <scope>NUCLEOTIDE SEQUENCE</scope>
</reference>
<dbReference type="EMBL" id="CATOUU010000396">
    <property type="protein sequence ID" value="CAI9928430.1"/>
    <property type="molecule type" value="Genomic_DNA"/>
</dbReference>
<evidence type="ECO:0000313" key="3">
    <source>
        <dbReference type="EMBL" id="CAL6055562.1"/>
    </source>
</evidence>
<dbReference type="EMBL" id="CATOUU010000851">
    <property type="protein sequence ID" value="CAI9954875.1"/>
    <property type="molecule type" value="Genomic_DNA"/>
</dbReference>
<accession>A0AA86QNA1</accession>
<evidence type="ECO:0000313" key="2">
    <source>
        <dbReference type="EMBL" id="CAI9954875.1"/>
    </source>
</evidence>
<evidence type="ECO:0000313" key="5">
    <source>
        <dbReference type="Proteomes" id="UP001642409"/>
    </source>
</evidence>
<keyword evidence="5" id="KW-1185">Reference proteome</keyword>
<proteinExistence type="predicted"/>
<protein>
    <submittedName>
        <fullName evidence="3">Hypothetical_protein</fullName>
    </submittedName>
</protein>
<name>A0AA86QNA1_9EUKA</name>
<sequence>MFAVLTLQKAYSYRFDSPYGTMISQISNDTNLLDVITCDNVVYQIAKDGSIWAKGAKRTLFGNKMQYEFVSKNVANAKQLFCYDDGTNPYSYGRWNCFFLFTM</sequence>
<organism evidence="2">
    <name type="scientific">Hexamita inflata</name>
    <dbReference type="NCBI Taxonomy" id="28002"/>
    <lineage>
        <taxon>Eukaryota</taxon>
        <taxon>Metamonada</taxon>
        <taxon>Diplomonadida</taxon>
        <taxon>Hexamitidae</taxon>
        <taxon>Hexamitinae</taxon>
        <taxon>Hexamita</taxon>
    </lineage>
</organism>
<evidence type="ECO:0000313" key="1">
    <source>
        <dbReference type="EMBL" id="CAI9928430.1"/>
    </source>
</evidence>
<dbReference type="EMBL" id="CAXDID020000206">
    <property type="protein sequence ID" value="CAL6055562.1"/>
    <property type="molecule type" value="Genomic_DNA"/>
</dbReference>
<dbReference type="Proteomes" id="UP001642409">
    <property type="component" value="Unassembled WGS sequence"/>
</dbReference>